<evidence type="ECO:0000313" key="3">
    <source>
        <dbReference type="Proteomes" id="UP000067448"/>
    </source>
</evidence>
<gene>
    <name evidence="2" type="ORF">SsS58_01682</name>
</gene>
<reference evidence="3" key="3">
    <citation type="submission" date="2016-02" db="EMBL/GenBank/DDBJ databases">
        <title>Draft genome of pathogenic Streptomyces sp. in Japan.</title>
        <authorList>
            <person name="Tomihama T."/>
            <person name="Ikenaga M."/>
            <person name="Sakai M."/>
            <person name="Okubo T."/>
            <person name="Ikeda S."/>
        </authorList>
    </citation>
    <scope>NUCLEOTIDE SEQUENCE [LARGE SCALE GENOMIC DNA]</scope>
    <source>
        <strain evidence="3">S58</strain>
    </source>
</reference>
<dbReference type="OMA" id="AKEEWIV"/>
<dbReference type="RefSeq" id="WP_013001001.1">
    <property type="nucleotide sequence ID" value="NZ_BCMM01000005.1"/>
</dbReference>
<dbReference type="AlphaFoldDB" id="A0A100JKR8"/>
<organism evidence="2 3">
    <name type="scientific">Streptomyces scabiei</name>
    <dbReference type="NCBI Taxonomy" id="1930"/>
    <lineage>
        <taxon>Bacteria</taxon>
        <taxon>Bacillati</taxon>
        <taxon>Actinomycetota</taxon>
        <taxon>Actinomycetes</taxon>
        <taxon>Kitasatosporales</taxon>
        <taxon>Streptomycetaceae</taxon>
        <taxon>Streptomyces</taxon>
    </lineage>
</organism>
<comment type="caution">
    <text evidence="2">The sequence shown here is derived from an EMBL/GenBank/DDBJ whole genome shotgun (WGS) entry which is preliminary data.</text>
</comment>
<dbReference type="EMBL" id="BCMM01000005">
    <property type="protein sequence ID" value="GAQ61333.1"/>
    <property type="molecule type" value="Genomic_DNA"/>
</dbReference>
<proteinExistence type="predicted"/>
<evidence type="ECO:0000313" key="2">
    <source>
        <dbReference type="EMBL" id="GAQ61333.1"/>
    </source>
</evidence>
<dbReference type="Proteomes" id="UP000067448">
    <property type="component" value="Unassembled WGS sequence"/>
</dbReference>
<accession>A0A100JKR8</accession>
<evidence type="ECO:0000256" key="1">
    <source>
        <dbReference type="SAM" id="MobiDB-lite"/>
    </source>
</evidence>
<reference evidence="2 3" key="2">
    <citation type="journal article" date="2016" name="Genome Announc.">
        <title>Draft Genome Sequences of Streptomyces scabiei S58, Streptomyces turgidiscabies T45, and Streptomyces acidiscabies a10, the Pathogens of Potato Common Scab, Isolated in Japan.</title>
        <authorList>
            <person name="Tomihama T."/>
            <person name="Nishi Y."/>
            <person name="Sakai M."/>
            <person name="Ikenaga M."/>
            <person name="Okubo T."/>
            <person name="Ikeda S."/>
        </authorList>
    </citation>
    <scope>NUCLEOTIDE SEQUENCE [LARGE SCALE GENOMIC DNA]</scope>
    <source>
        <strain evidence="2 3">S58</strain>
    </source>
</reference>
<dbReference type="GeneID" id="24306490"/>
<protein>
    <submittedName>
        <fullName evidence="2">Uncharacterized protein</fullName>
    </submittedName>
</protein>
<sequence>MALELPPLTTYDVDLVVPATLQGNTAEERIRRRLTVTEPYVTRRSLEQLHELGVNPVLLSASSPDDDYFLLAFGCAFRPGPDGDSAPFKEANIGIRLDSPGIGRAPVALALSPDTASATSGNRSFRIALSLPLGVAEPSVEYAADSPREERYLTAYGLGSSNPEWSLREQPGHPLEGDVLLAVVVCVPAGVPVVAEVIVAASLRRLKVLRSRAELPPRLHTIDLSSHARRTLPGGPAGALPQETGQ</sequence>
<name>A0A100JKR8_STRSC</name>
<feature type="region of interest" description="Disordered" evidence="1">
    <location>
        <begin position="225"/>
        <end position="246"/>
    </location>
</feature>
<dbReference type="OrthoDB" id="4115692at2"/>
<reference evidence="3" key="1">
    <citation type="submission" date="2015-11" db="EMBL/GenBank/DDBJ databases">
        <authorList>
            <consortium name="Cross-ministerial Strategic Innovation Promotion Program (SIP) consortium"/>
            <person name="Tomihama T."/>
            <person name="Ikenaga M."/>
            <person name="Sakai M."/>
            <person name="Okubo T."/>
            <person name="Ikeda S."/>
        </authorList>
    </citation>
    <scope>NUCLEOTIDE SEQUENCE [LARGE SCALE GENOMIC DNA]</scope>
    <source>
        <strain evidence="3">S58</strain>
    </source>
</reference>